<sequence length="88" mass="9895">VFSIDPELFPARMSSYFLCSSCRSLTIFDWSASGGFGTRKMFDLSTDRTIELPSRGVVALTPLQFSGERPSIYRVSDTRCVEERNSSK</sequence>
<organism evidence="1 2">
    <name type="scientific">Trichogramma brassicae</name>
    <dbReference type="NCBI Taxonomy" id="86971"/>
    <lineage>
        <taxon>Eukaryota</taxon>
        <taxon>Metazoa</taxon>
        <taxon>Ecdysozoa</taxon>
        <taxon>Arthropoda</taxon>
        <taxon>Hexapoda</taxon>
        <taxon>Insecta</taxon>
        <taxon>Pterygota</taxon>
        <taxon>Neoptera</taxon>
        <taxon>Endopterygota</taxon>
        <taxon>Hymenoptera</taxon>
        <taxon>Apocrita</taxon>
        <taxon>Proctotrupomorpha</taxon>
        <taxon>Chalcidoidea</taxon>
        <taxon>Trichogrammatidae</taxon>
        <taxon>Trichogramma</taxon>
    </lineage>
</organism>
<proteinExistence type="predicted"/>
<evidence type="ECO:0000313" key="1">
    <source>
        <dbReference type="EMBL" id="CAB0028164.1"/>
    </source>
</evidence>
<keyword evidence="2" id="KW-1185">Reference proteome</keyword>
<dbReference type="AlphaFoldDB" id="A0A6H5HWI6"/>
<protein>
    <submittedName>
        <fullName evidence="1">Uncharacterized protein</fullName>
    </submittedName>
</protein>
<gene>
    <name evidence="1" type="ORF">TBRA_LOCUS380</name>
</gene>
<reference evidence="1 2" key="1">
    <citation type="submission" date="2020-02" db="EMBL/GenBank/DDBJ databases">
        <authorList>
            <person name="Ferguson B K."/>
        </authorList>
    </citation>
    <scope>NUCLEOTIDE SEQUENCE [LARGE SCALE GENOMIC DNA]</scope>
</reference>
<feature type="non-terminal residue" evidence="1">
    <location>
        <position position="1"/>
    </location>
</feature>
<name>A0A6H5HWI6_9HYME</name>
<evidence type="ECO:0000313" key="2">
    <source>
        <dbReference type="Proteomes" id="UP000479190"/>
    </source>
</evidence>
<dbReference type="EMBL" id="CADCXV010000084">
    <property type="protein sequence ID" value="CAB0028164.1"/>
    <property type="molecule type" value="Genomic_DNA"/>
</dbReference>
<dbReference type="Proteomes" id="UP000479190">
    <property type="component" value="Unassembled WGS sequence"/>
</dbReference>
<accession>A0A6H5HWI6</accession>